<dbReference type="Pfam" id="PF20253">
    <property type="entry name" value="DUF6604"/>
    <property type="match status" value="1"/>
</dbReference>
<keyword evidence="4" id="KW-1185">Reference proteome</keyword>
<dbReference type="Proteomes" id="UP001610563">
    <property type="component" value="Unassembled WGS sequence"/>
</dbReference>
<evidence type="ECO:0000259" key="2">
    <source>
        <dbReference type="Pfam" id="PF20253"/>
    </source>
</evidence>
<dbReference type="PANTHER" id="PTHR38795">
    <property type="entry name" value="DUF6604 DOMAIN-CONTAINING PROTEIN"/>
    <property type="match status" value="1"/>
</dbReference>
<comment type="caution">
    <text evidence="3">The sequence shown here is derived from an EMBL/GenBank/DDBJ whole genome shotgun (WGS) entry which is preliminary data.</text>
</comment>
<evidence type="ECO:0000256" key="1">
    <source>
        <dbReference type="SAM" id="MobiDB-lite"/>
    </source>
</evidence>
<evidence type="ECO:0000313" key="3">
    <source>
        <dbReference type="EMBL" id="KAL2797429.1"/>
    </source>
</evidence>
<name>A0ABR4GFN0_9EURO</name>
<dbReference type="PANTHER" id="PTHR38795:SF1">
    <property type="entry name" value="DUF6604 DOMAIN-CONTAINING PROTEIN"/>
    <property type="match status" value="1"/>
</dbReference>
<feature type="domain" description="DUF6604" evidence="2">
    <location>
        <begin position="6"/>
        <end position="90"/>
    </location>
</feature>
<organism evidence="3 4">
    <name type="scientific">Aspergillus keveii</name>
    <dbReference type="NCBI Taxonomy" id="714993"/>
    <lineage>
        <taxon>Eukaryota</taxon>
        <taxon>Fungi</taxon>
        <taxon>Dikarya</taxon>
        <taxon>Ascomycota</taxon>
        <taxon>Pezizomycotina</taxon>
        <taxon>Eurotiomycetes</taxon>
        <taxon>Eurotiomycetidae</taxon>
        <taxon>Eurotiales</taxon>
        <taxon>Aspergillaceae</taxon>
        <taxon>Aspergillus</taxon>
        <taxon>Aspergillus subgen. Nidulantes</taxon>
    </lineage>
</organism>
<sequence>MPKTYRQYKRDQKLLVYWMIHASNTIIKSLPPEKTIPTNTTGQITLSSLVALSESIAKHIRLVPSTIYRLFQSVIEARKQTHAIFKQIVADDPDPERSRWRSLASWASDEEDDEEVIFSNKFAGLNMNDEGKEDENEEDQNTREPVDRARSQTKGKKGNGRKGKKVKARRSPVAEEKLLKKVPLDSYRIIEDQIGLHDVAYNKLNSSIAGTLGNITVAMATRTELDIEINCPGLGSYDTLMNMITRGDPERVQGRFTVTMARIPPDKREPTWAVRNAIDVREHFMIHAYQDLIDFVTDFQRTRSGKPTKKMLAELRDWNPTLDLARATRAERLKWRRSYTINWLYNLVNVFSSAVIQHRALKGEHIDLESVDWSSDGPPNNQRR</sequence>
<accession>A0ABR4GFN0</accession>
<dbReference type="InterPro" id="IPR046539">
    <property type="entry name" value="DUF6604"/>
</dbReference>
<reference evidence="3 4" key="1">
    <citation type="submission" date="2024-07" db="EMBL/GenBank/DDBJ databases">
        <title>Section-level genome sequencing and comparative genomics of Aspergillus sections Usti and Cavernicolus.</title>
        <authorList>
            <consortium name="Lawrence Berkeley National Laboratory"/>
            <person name="Nybo J.L."/>
            <person name="Vesth T.C."/>
            <person name="Theobald S."/>
            <person name="Frisvad J.C."/>
            <person name="Larsen T.O."/>
            <person name="Kjaerboelling I."/>
            <person name="Rothschild-Mancinelli K."/>
            <person name="Lyhne E.K."/>
            <person name="Kogle M.E."/>
            <person name="Barry K."/>
            <person name="Clum A."/>
            <person name="Na H."/>
            <person name="Ledsgaard L."/>
            <person name="Lin J."/>
            <person name="Lipzen A."/>
            <person name="Kuo A."/>
            <person name="Riley R."/>
            <person name="Mondo S."/>
            <person name="Labutti K."/>
            <person name="Haridas S."/>
            <person name="Pangalinan J."/>
            <person name="Salamov A.A."/>
            <person name="Simmons B.A."/>
            <person name="Magnuson J.K."/>
            <person name="Chen J."/>
            <person name="Drula E."/>
            <person name="Henrissat B."/>
            <person name="Wiebenga A."/>
            <person name="Lubbers R.J."/>
            <person name="Gomes A.C."/>
            <person name="Makela M.R."/>
            <person name="Stajich J."/>
            <person name="Grigoriev I.V."/>
            <person name="Mortensen U.H."/>
            <person name="De Vries R.P."/>
            <person name="Baker S.E."/>
            <person name="Andersen M.R."/>
        </authorList>
    </citation>
    <scope>NUCLEOTIDE SEQUENCE [LARGE SCALE GENOMIC DNA]</scope>
    <source>
        <strain evidence="3 4">CBS 209.92</strain>
    </source>
</reference>
<gene>
    <name evidence="3" type="ORF">BJX66DRAFT_335050</name>
</gene>
<feature type="region of interest" description="Disordered" evidence="1">
    <location>
        <begin position="125"/>
        <end position="172"/>
    </location>
</feature>
<evidence type="ECO:0000313" key="4">
    <source>
        <dbReference type="Proteomes" id="UP001610563"/>
    </source>
</evidence>
<protein>
    <recommendedName>
        <fullName evidence="2">DUF6604 domain-containing protein</fullName>
    </recommendedName>
</protein>
<dbReference type="EMBL" id="JBFTWV010000019">
    <property type="protein sequence ID" value="KAL2797429.1"/>
    <property type="molecule type" value="Genomic_DNA"/>
</dbReference>
<feature type="compositionally biased region" description="Basic and acidic residues" evidence="1">
    <location>
        <begin position="140"/>
        <end position="150"/>
    </location>
</feature>
<feature type="compositionally biased region" description="Basic residues" evidence="1">
    <location>
        <begin position="151"/>
        <end position="170"/>
    </location>
</feature>
<proteinExistence type="predicted"/>